<evidence type="ECO:0000313" key="3">
    <source>
        <dbReference type="Proteomes" id="UP000741863"/>
    </source>
</evidence>
<keyword evidence="3" id="KW-1185">Reference proteome</keyword>
<dbReference type="RefSeq" id="WP_204697637.1">
    <property type="nucleotide sequence ID" value="NZ_JAFBEC010000006.1"/>
</dbReference>
<dbReference type="InterPro" id="IPR050908">
    <property type="entry name" value="SmbC-like"/>
</dbReference>
<proteinExistence type="predicted"/>
<organism evidence="2 3">
    <name type="scientific">Geomicrobium sediminis</name>
    <dbReference type="NCBI Taxonomy" id="1347788"/>
    <lineage>
        <taxon>Bacteria</taxon>
        <taxon>Bacillati</taxon>
        <taxon>Bacillota</taxon>
        <taxon>Bacilli</taxon>
        <taxon>Bacillales</taxon>
        <taxon>Geomicrobium</taxon>
    </lineage>
</organism>
<dbReference type="Pfam" id="PF06445">
    <property type="entry name" value="GyrI-like"/>
    <property type="match status" value="1"/>
</dbReference>
<dbReference type="InterPro" id="IPR010499">
    <property type="entry name" value="AraC_E-bd"/>
</dbReference>
<dbReference type="EMBL" id="JAFBEC010000006">
    <property type="protein sequence ID" value="MBM7633091.1"/>
    <property type="molecule type" value="Genomic_DNA"/>
</dbReference>
<dbReference type="PANTHER" id="PTHR40055">
    <property type="entry name" value="TRANSCRIPTIONAL REGULATOR YGIV-RELATED"/>
    <property type="match status" value="1"/>
</dbReference>
<evidence type="ECO:0000259" key="1">
    <source>
        <dbReference type="SMART" id="SM00871"/>
    </source>
</evidence>
<dbReference type="Proteomes" id="UP000741863">
    <property type="component" value="Unassembled WGS sequence"/>
</dbReference>
<dbReference type="Gene3D" id="3.20.80.10">
    <property type="entry name" value="Regulatory factor, effector binding domain"/>
    <property type="match status" value="1"/>
</dbReference>
<gene>
    <name evidence="2" type="ORF">JOD17_002185</name>
</gene>
<dbReference type="SMART" id="SM00871">
    <property type="entry name" value="AraC_E_bind"/>
    <property type="match status" value="1"/>
</dbReference>
<accession>A0ABS2PD92</accession>
<dbReference type="PANTHER" id="PTHR40055:SF1">
    <property type="entry name" value="TRANSCRIPTIONAL REGULATOR YGIV-RELATED"/>
    <property type="match status" value="1"/>
</dbReference>
<comment type="caution">
    <text evidence="2">The sequence shown here is derived from an EMBL/GenBank/DDBJ whole genome shotgun (WGS) entry which is preliminary data.</text>
</comment>
<reference evidence="2 3" key="1">
    <citation type="submission" date="2021-01" db="EMBL/GenBank/DDBJ databases">
        <title>Genomic Encyclopedia of Type Strains, Phase IV (KMG-IV): sequencing the most valuable type-strain genomes for metagenomic binning, comparative biology and taxonomic classification.</title>
        <authorList>
            <person name="Goeker M."/>
        </authorList>
    </citation>
    <scope>NUCLEOTIDE SEQUENCE [LARGE SCALE GENOMIC DNA]</scope>
    <source>
        <strain evidence="2 3">DSM 25540</strain>
    </source>
</reference>
<sequence length="147" mass="17118">MNYTVEEIPASRFAYDRHIGEYGSLQQVELMESFKVWVEKMNLRTAVYGIPQDNPSSTAKEKCRYDVGIMISGQEQIIKSAQLGIFNGGRFAVFLIEHTEEPLKQFWNRLPEIAQSGQFTLRTAPIVERYKWEYVERHVCELLLPIE</sequence>
<protein>
    <submittedName>
        <fullName evidence="2">DNA gyrase inhibitor GyrI</fullName>
    </submittedName>
</protein>
<evidence type="ECO:0000313" key="2">
    <source>
        <dbReference type="EMBL" id="MBM7633091.1"/>
    </source>
</evidence>
<name>A0ABS2PD92_9BACL</name>
<dbReference type="SUPFAM" id="SSF55136">
    <property type="entry name" value="Probable bacterial effector-binding domain"/>
    <property type="match status" value="1"/>
</dbReference>
<feature type="domain" description="AraC effector-binding" evidence="1">
    <location>
        <begin position="1"/>
        <end position="147"/>
    </location>
</feature>
<dbReference type="InterPro" id="IPR011256">
    <property type="entry name" value="Reg_factor_effector_dom_sf"/>
</dbReference>
<dbReference type="InterPro" id="IPR029442">
    <property type="entry name" value="GyrI-like"/>
</dbReference>